<reference evidence="1 2" key="1">
    <citation type="submission" date="2018-03" db="EMBL/GenBank/DDBJ databases">
        <title>Aerobic endospore-forming bacteria genome sequencing and assembly.</title>
        <authorList>
            <person name="Cavalcante D.A."/>
            <person name="Driks A."/>
            <person name="Putonti C."/>
            <person name="De-Souza M.T."/>
        </authorList>
    </citation>
    <scope>NUCLEOTIDE SEQUENCE [LARGE SCALE GENOMIC DNA]</scope>
    <source>
        <strain evidence="1 2">SDF0028</strain>
    </source>
</reference>
<evidence type="ECO:0000313" key="2">
    <source>
        <dbReference type="Proteomes" id="UP000316208"/>
    </source>
</evidence>
<dbReference type="PROSITE" id="PS51257">
    <property type="entry name" value="PROKAR_LIPOPROTEIN"/>
    <property type="match status" value="1"/>
</dbReference>
<gene>
    <name evidence="1" type="ORF">C7Y44_11320</name>
</gene>
<keyword evidence="2" id="KW-1185">Reference proteome</keyword>
<accession>A0ABY3ARK2</accession>
<protein>
    <recommendedName>
        <fullName evidence="3">DUF4352 domain-containing protein</fullName>
    </recommendedName>
</protein>
<evidence type="ECO:0008006" key="3">
    <source>
        <dbReference type="Google" id="ProtNLM"/>
    </source>
</evidence>
<proteinExistence type="predicted"/>
<name>A0ABY3ARK2_PAEPP</name>
<comment type="caution">
    <text evidence="1">The sequence shown here is derived from an EMBL/GenBank/DDBJ whole genome shotgun (WGS) entry which is preliminary data.</text>
</comment>
<organism evidence="1 2">
    <name type="scientific">Paenibacillus popilliae</name>
    <name type="common">Bacillus popilliae</name>
    <dbReference type="NCBI Taxonomy" id="78057"/>
    <lineage>
        <taxon>Bacteria</taxon>
        <taxon>Bacillati</taxon>
        <taxon>Bacillota</taxon>
        <taxon>Bacilli</taxon>
        <taxon>Bacillales</taxon>
        <taxon>Paenibacillaceae</taxon>
        <taxon>Paenibacillus</taxon>
    </lineage>
</organism>
<evidence type="ECO:0000313" key="1">
    <source>
        <dbReference type="EMBL" id="TQR44906.1"/>
    </source>
</evidence>
<dbReference type="RefSeq" id="WP_142544000.1">
    <property type="nucleotide sequence ID" value="NZ_SADY01000003.1"/>
</dbReference>
<sequence>MRKYFVFSIVILVLILTGCTTSIYDEPYTNEIIDRISGPQSEVTSSDLLSLSMAEVYEREGRMTIAGKTVGQVIKESTRITMEKIEQGKQANEEREKQVALSKERTKRIKIELVKKENYPFSVQKGIYNDVIRIDYRMTNNSGKPISAFKASFTLLDAFGESIFTSGITYDEGLQKGEKVTQAYQVEVSPFTEGSKDLWRASKVKLVYTIKEIIYADGTKE</sequence>
<dbReference type="Proteomes" id="UP000316208">
    <property type="component" value="Unassembled WGS sequence"/>
</dbReference>
<dbReference type="EMBL" id="SADY01000003">
    <property type="protein sequence ID" value="TQR44906.1"/>
    <property type="molecule type" value="Genomic_DNA"/>
</dbReference>